<dbReference type="EMBL" id="BPFH01000012">
    <property type="protein sequence ID" value="GIT97145.1"/>
    <property type="molecule type" value="Genomic_DNA"/>
</dbReference>
<accession>A0ABQ4NRV8</accession>
<gene>
    <name evidence="2" type="ORF">JANAI62_37680</name>
</gene>
<evidence type="ECO:0000256" key="1">
    <source>
        <dbReference type="SAM" id="MobiDB-lite"/>
    </source>
</evidence>
<proteinExistence type="predicted"/>
<feature type="region of interest" description="Disordered" evidence="1">
    <location>
        <begin position="493"/>
        <end position="537"/>
    </location>
</feature>
<evidence type="ECO:0000313" key="3">
    <source>
        <dbReference type="Proteomes" id="UP000786693"/>
    </source>
</evidence>
<organism evidence="2 3">
    <name type="scientific">Jannaschia pagri</name>
    <dbReference type="NCBI Taxonomy" id="2829797"/>
    <lineage>
        <taxon>Bacteria</taxon>
        <taxon>Pseudomonadati</taxon>
        <taxon>Pseudomonadota</taxon>
        <taxon>Alphaproteobacteria</taxon>
        <taxon>Rhodobacterales</taxon>
        <taxon>Roseobacteraceae</taxon>
        <taxon>Jannaschia</taxon>
    </lineage>
</organism>
<sequence length="537" mass="58385">MTDLLGLSQLSIDVYEEVNRASSPGYTEVTGAFDVDSDTGFQANAYYNSSTNTLVIAYAGTDWSLTNWEDIGDDAVLALGGLPEQAPQAISYAEQIIQDFEDPNNPDLKIVFSGHSLGGYLAQHTHLTLGRGSAVVFNSPGVNSNTQISGAPSVTYVFSNPTSWGTSNSIHTLGDYIGEDYFFAMDAVGHGIASIRNTLGADGQSPLSLSQIKQVIIEEIEAVQFDSDITSIVDTWAIRGVIIDALLEALEETGKYCFRPGTKISMWPTETAQFQRPQRIIGREDFLQNAWEKSIEAVKEGDVVVSFDFDGNLVPGVVTRLFRSDAKTVLDLHGTHVTPGHVYYRADSKKPHKFETLIDILRDDGVIQMQDGTLIRASTNAPVGDRLDGFVQAVTGTRNADGSLTEKERGRIRLGTRFIVDGTRSYCVADLIDAAGGTVDEDELIRVGDSASMAFHWEFDDALPKPEDFVLACSGTTLEDIYRVSEWEGARPHLPAPLVRDGGPVQPLREPARALMPRNQPLGIDQPGPGNGAKPRQ</sequence>
<evidence type="ECO:0000313" key="2">
    <source>
        <dbReference type="EMBL" id="GIT97145.1"/>
    </source>
</evidence>
<comment type="caution">
    <text evidence="2">The sequence shown here is derived from an EMBL/GenBank/DDBJ whole genome shotgun (WGS) entry which is preliminary data.</text>
</comment>
<dbReference type="SUPFAM" id="SSF53474">
    <property type="entry name" value="alpha/beta-Hydrolases"/>
    <property type="match status" value="1"/>
</dbReference>
<dbReference type="InterPro" id="IPR029058">
    <property type="entry name" value="AB_hydrolase_fold"/>
</dbReference>
<keyword evidence="3" id="KW-1185">Reference proteome</keyword>
<reference evidence="2 3" key="1">
    <citation type="submission" date="2021-05" db="EMBL/GenBank/DDBJ databases">
        <title>Bacteria Genome sequencing.</title>
        <authorList>
            <person name="Takabe Y."/>
            <person name="Nakajima Y."/>
            <person name="Suzuki S."/>
            <person name="Shiozaki T."/>
        </authorList>
    </citation>
    <scope>NUCLEOTIDE SEQUENCE [LARGE SCALE GENOMIC DNA]</scope>
    <source>
        <strain evidence="2 3">AI_62</strain>
    </source>
</reference>
<evidence type="ECO:0008006" key="4">
    <source>
        <dbReference type="Google" id="ProtNLM"/>
    </source>
</evidence>
<dbReference type="Gene3D" id="3.40.50.1820">
    <property type="entry name" value="alpha/beta hydrolase"/>
    <property type="match status" value="1"/>
</dbReference>
<dbReference type="Proteomes" id="UP000786693">
    <property type="component" value="Unassembled WGS sequence"/>
</dbReference>
<name>A0ABQ4NRV8_9RHOB</name>
<dbReference type="Pfam" id="PF26363">
    <property type="entry name" value="Phospholipase-like"/>
    <property type="match status" value="1"/>
</dbReference>
<dbReference type="RefSeq" id="WP_220750621.1">
    <property type="nucleotide sequence ID" value="NZ_BPFH01000012.1"/>
</dbReference>
<protein>
    <recommendedName>
        <fullName evidence="4">Lipase (Class 3)</fullName>
    </recommendedName>
</protein>